<feature type="region of interest" description="Disordered" evidence="1">
    <location>
        <begin position="289"/>
        <end position="333"/>
    </location>
</feature>
<evidence type="ECO:0000256" key="1">
    <source>
        <dbReference type="SAM" id="MobiDB-lite"/>
    </source>
</evidence>
<dbReference type="AlphaFoldDB" id="A0A2T8KKK7"/>
<protein>
    <submittedName>
        <fullName evidence="2">Uncharacterized protein</fullName>
    </submittedName>
</protein>
<gene>
    <name evidence="2" type="ORF">PAHAL_3G364500</name>
</gene>
<sequence>MRYTNHDYETRTDRAYRLVIKERRTYYATEINHDQEGHFHTNALHWEGFPRLLWESLSLFHYTEPPQYDGVEYREEGVPRCRVKMTIPQHPFRSSWHPIEVEVVGYRLVDTLETAALEAIKLFCTQHLMEVAAYPIGLFPTIDPDNSEWNFRTEHLGHMLGDLVEETVRILTRFMDVQHHYQILLCHGVNQITGVAQSHYRNADRQVTQIVELQALVTQKDEIIAARDETILHHEDQINESDHIITQRDTVIEFLQAQIHDLILAADDAQAHIEELQQQPILHAIPIMPEEEEEDPEEIEGVSEIDSEHGDPVLSPFHSPSGSQSSIGNFDDF</sequence>
<accession>A0A2T8KKK7</accession>
<organism evidence="2">
    <name type="scientific">Panicum hallii</name>
    <dbReference type="NCBI Taxonomy" id="206008"/>
    <lineage>
        <taxon>Eukaryota</taxon>
        <taxon>Viridiplantae</taxon>
        <taxon>Streptophyta</taxon>
        <taxon>Embryophyta</taxon>
        <taxon>Tracheophyta</taxon>
        <taxon>Spermatophyta</taxon>
        <taxon>Magnoliopsida</taxon>
        <taxon>Liliopsida</taxon>
        <taxon>Poales</taxon>
        <taxon>Poaceae</taxon>
        <taxon>PACMAD clade</taxon>
        <taxon>Panicoideae</taxon>
        <taxon>Panicodae</taxon>
        <taxon>Paniceae</taxon>
        <taxon>Panicinae</taxon>
        <taxon>Panicum</taxon>
        <taxon>Panicum sect. Panicum</taxon>
    </lineage>
</organism>
<dbReference type="EMBL" id="CM008048">
    <property type="protein sequence ID" value="PVH62674.1"/>
    <property type="molecule type" value="Genomic_DNA"/>
</dbReference>
<feature type="compositionally biased region" description="Acidic residues" evidence="1">
    <location>
        <begin position="289"/>
        <end position="305"/>
    </location>
</feature>
<dbReference type="Proteomes" id="UP000243499">
    <property type="component" value="Chromosome 3"/>
</dbReference>
<dbReference type="Gramene" id="PVH62674">
    <property type="protein sequence ID" value="PVH62674"/>
    <property type="gene ID" value="PAHAL_3G364500"/>
</dbReference>
<reference evidence="2" key="1">
    <citation type="submission" date="2018-04" db="EMBL/GenBank/DDBJ databases">
        <title>WGS assembly of Panicum hallii.</title>
        <authorList>
            <person name="Lovell J."/>
            <person name="Jenkins J."/>
            <person name="Lowry D."/>
            <person name="Mamidi S."/>
            <person name="Sreedasyam A."/>
            <person name="Weng X."/>
            <person name="Barry K."/>
            <person name="Bonette J."/>
            <person name="Campitelli B."/>
            <person name="Daum C."/>
            <person name="Gordon S."/>
            <person name="Gould B."/>
            <person name="Lipzen A."/>
            <person name="Macqueen A."/>
            <person name="Palacio-Mejia J."/>
            <person name="Plott C."/>
            <person name="Shakirov E."/>
            <person name="Shu S."/>
            <person name="Yoshinaga Y."/>
            <person name="Zane M."/>
            <person name="Rokhsar D."/>
            <person name="Grimwood J."/>
            <person name="Schmutz J."/>
            <person name="Juenger T."/>
        </authorList>
    </citation>
    <scope>NUCLEOTIDE SEQUENCE [LARGE SCALE GENOMIC DNA]</scope>
    <source>
        <strain evidence="2">FIL2</strain>
    </source>
</reference>
<proteinExistence type="predicted"/>
<name>A0A2T8KKK7_9POAL</name>
<evidence type="ECO:0000313" key="2">
    <source>
        <dbReference type="EMBL" id="PVH62674.1"/>
    </source>
</evidence>
<feature type="compositionally biased region" description="Low complexity" evidence="1">
    <location>
        <begin position="315"/>
        <end position="326"/>
    </location>
</feature>